<evidence type="ECO:0000313" key="2">
    <source>
        <dbReference type="EMBL" id="MDM5271642.1"/>
    </source>
</evidence>
<dbReference type="Proteomes" id="UP001169069">
    <property type="component" value="Unassembled WGS sequence"/>
</dbReference>
<keyword evidence="1" id="KW-1133">Transmembrane helix</keyword>
<keyword evidence="3" id="KW-1185">Reference proteome</keyword>
<keyword evidence="1" id="KW-0812">Transmembrane</keyword>
<protein>
    <recommendedName>
        <fullName evidence="4">FAR-17a/AIG1-like protein</fullName>
    </recommendedName>
</protein>
<feature type="transmembrane region" description="Helical" evidence="1">
    <location>
        <begin position="121"/>
        <end position="142"/>
    </location>
</feature>
<evidence type="ECO:0000256" key="1">
    <source>
        <dbReference type="SAM" id="Phobius"/>
    </source>
</evidence>
<reference evidence="2" key="1">
    <citation type="submission" date="2023-01" db="EMBL/GenBank/DDBJ databases">
        <title>Sulfurovum sp. zt1-1 genome assembly.</title>
        <authorList>
            <person name="Wang J."/>
        </authorList>
    </citation>
    <scope>NUCLEOTIDE SEQUENCE</scope>
    <source>
        <strain evidence="2">Zt1-1</strain>
    </source>
</reference>
<keyword evidence="1" id="KW-0472">Membrane</keyword>
<feature type="transmembrane region" description="Helical" evidence="1">
    <location>
        <begin position="51"/>
        <end position="69"/>
    </location>
</feature>
<organism evidence="2 3">
    <name type="scientific">Sulfurovum zhangzhouensis</name>
    <dbReference type="NCBI Taxonomy" id="3019067"/>
    <lineage>
        <taxon>Bacteria</taxon>
        <taxon>Pseudomonadati</taxon>
        <taxon>Campylobacterota</taxon>
        <taxon>Epsilonproteobacteria</taxon>
        <taxon>Campylobacterales</taxon>
        <taxon>Sulfurovaceae</taxon>
        <taxon>Sulfurovum</taxon>
    </lineage>
</organism>
<feature type="transmembrane region" description="Helical" evidence="1">
    <location>
        <begin position="76"/>
        <end position="94"/>
    </location>
</feature>
<dbReference type="EMBL" id="JAQIBD010000002">
    <property type="protein sequence ID" value="MDM5271642.1"/>
    <property type="molecule type" value="Genomic_DNA"/>
</dbReference>
<proteinExistence type="predicted"/>
<evidence type="ECO:0000313" key="3">
    <source>
        <dbReference type="Proteomes" id="UP001169069"/>
    </source>
</evidence>
<feature type="transmembrane region" description="Helical" evidence="1">
    <location>
        <begin position="185"/>
        <end position="206"/>
    </location>
</feature>
<sequence length="214" mass="24876">MKKCLLTLIVWGVLFGYMEAAIVVYLREIYYPSGFTFPAVLIDKHIMLTELLREAATLLIMWTTVSLTYPKTQSRIAAFFLLFGVWDIFYYVFLKLLLNWPQSLETWDILFLIPLPWVGPVWAPIIISVGFIFVGMFILQLNHKNRFVTFDNKFLLIELFAASMIIFSFIIPGNAVVKQSVPTDFPYYLFLLGFLLAIGGFLYSLYHIRLRSKK</sequence>
<evidence type="ECO:0008006" key="4">
    <source>
        <dbReference type="Google" id="ProtNLM"/>
    </source>
</evidence>
<feature type="transmembrane region" description="Helical" evidence="1">
    <location>
        <begin position="154"/>
        <end position="173"/>
    </location>
</feature>
<gene>
    <name evidence="2" type="ORF">PGH07_05605</name>
</gene>
<comment type="caution">
    <text evidence="2">The sequence shown here is derived from an EMBL/GenBank/DDBJ whole genome shotgun (WGS) entry which is preliminary data.</text>
</comment>
<dbReference type="RefSeq" id="WP_289413286.1">
    <property type="nucleotide sequence ID" value="NZ_JAQIBD010000002.1"/>
</dbReference>
<accession>A0ABT7QXX5</accession>
<name>A0ABT7QXX5_9BACT</name>